<keyword evidence="1" id="KW-0732">Signal</keyword>
<organism evidence="2 3">
    <name type="scientific">Meloidogyne incognita</name>
    <name type="common">Southern root-knot nematode worm</name>
    <name type="synonym">Oxyuris incognita</name>
    <dbReference type="NCBI Taxonomy" id="6306"/>
    <lineage>
        <taxon>Eukaryota</taxon>
        <taxon>Metazoa</taxon>
        <taxon>Ecdysozoa</taxon>
        <taxon>Nematoda</taxon>
        <taxon>Chromadorea</taxon>
        <taxon>Rhabditida</taxon>
        <taxon>Tylenchina</taxon>
        <taxon>Tylenchomorpha</taxon>
        <taxon>Tylenchoidea</taxon>
        <taxon>Meloidogynidae</taxon>
        <taxon>Meloidogyninae</taxon>
        <taxon>Meloidogyne</taxon>
        <taxon>Meloidogyne incognita group</taxon>
    </lineage>
</organism>
<keyword evidence="2" id="KW-1185">Reference proteome</keyword>
<dbReference type="Proteomes" id="UP000887563">
    <property type="component" value="Unplaced"/>
</dbReference>
<accession>A0A914LE91</accession>
<dbReference type="AlphaFoldDB" id="A0A914LE91"/>
<sequence length="106" mass="13030">MFALLFLSWIRRWTCWRIRRRTSWRSISLHWRSRSKYNRLNLRLTRRNRRLNNHNSPSSISTVFQLTYKFAKIGIAYTTTMFSILPKIKNERQKNDWKHKAASEQT</sequence>
<reference evidence="3" key="1">
    <citation type="submission" date="2022-11" db="UniProtKB">
        <authorList>
            <consortium name="WormBaseParasite"/>
        </authorList>
    </citation>
    <scope>IDENTIFICATION</scope>
</reference>
<protein>
    <submittedName>
        <fullName evidence="3">Secreted protein</fullName>
    </submittedName>
</protein>
<evidence type="ECO:0000313" key="2">
    <source>
        <dbReference type="Proteomes" id="UP000887563"/>
    </source>
</evidence>
<feature type="signal peptide" evidence="1">
    <location>
        <begin position="1"/>
        <end position="15"/>
    </location>
</feature>
<evidence type="ECO:0000313" key="3">
    <source>
        <dbReference type="WBParaSite" id="Minc3s00436g12300"/>
    </source>
</evidence>
<proteinExistence type="predicted"/>
<name>A0A914LE91_MELIC</name>
<evidence type="ECO:0000256" key="1">
    <source>
        <dbReference type="SAM" id="SignalP"/>
    </source>
</evidence>
<dbReference type="WBParaSite" id="Minc3s00436g12300">
    <property type="protein sequence ID" value="Minc3s00436g12300"/>
    <property type="gene ID" value="Minc3s00436g12300"/>
</dbReference>
<feature type="chain" id="PRO_5036835995" evidence="1">
    <location>
        <begin position="16"/>
        <end position="106"/>
    </location>
</feature>